<gene>
    <name evidence="2" type="ORF">GCM10011282_18320</name>
</gene>
<feature type="transmembrane region" description="Helical" evidence="1">
    <location>
        <begin position="20"/>
        <end position="39"/>
    </location>
</feature>
<evidence type="ECO:0008006" key="4">
    <source>
        <dbReference type="Google" id="ProtNLM"/>
    </source>
</evidence>
<feature type="transmembrane region" description="Helical" evidence="1">
    <location>
        <begin position="79"/>
        <end position="97"/>
    </location>
</feature>
<organism evidence="2 3">
    <name type="scientific">Undibacterium macrobrachii</name>
    <dbReference type="NCBI Taxonomy" id="1119058"/>
    <lineage>
        <taxon>Bacteria</taxon>
        <taxon>Pseudomonadati</taxon>
        <taxon>Pseudomonadota</taxon>
        <taxon>Betaproteobacteria</taxon>
        <taxon>Burkholderiales</taxon>
        <taxon>Oxalobacteraceae</taxon>
        <taxon>Undibacterium</taxon>
    </lineage>
</organism>
<evidence type="ECO:0000313" key="2">
    <source>
        <dbReference type="EMBL" id="GGX12597.1"/>
    </source>
</evidence>
<dbReference type="EMBL" id="BMYT01000003">
    <property type="protein sequence ID" value="GGX12597.1"/>
    <property type="molecule type" value="Genomic_DNA"/>
</dbReference>
<accession>A0ABQ2XDQ4</accession>
<keyword evidence="1" id="KW-1133">Transmembrane helix</keyword>
<keyword evidence="1" id="KW-0472">Membrane</keyword>
<dbReference type="RefSeq" id="WP_189345857.1">
    <property type="nucleotide sequence ID" value="NZ_BMYT01000003.1"/>
</dbReference>
<feature type="transmembrane region" description="Helical" evidence="1">
    <location>
        <begin position="128"/>
        <end position="149"/>
    </location>
</feature>
<keyword evidence="3" id="KW-1185">Reference proteome</keyword>
<name>A0ABQ2XDQ4_9BURK</name>
<dbReference type="Proteomes" id="UP000620127">
    <property type="component" value="Unassembled WGS sequence"/>
</dbReference>
<protein>
    <recommendedName>
        <fullName evidence="4">DUF2975 domain-containing protein</fullName>
    </recommendedName>
</protein>
<reference evidence="3" key="1">
    <citation type="journal article" date="2019" name="Int. J. Syst. Evol. Microbiol.">
        <title>The Global Catalogue of Microorganisms (GCM) 10K type strain sequencing project: providing services to taxonomists for standard genome sequencing and annotation.</title>
        <authorList>
            <consortium name="The Broad Institute Genomics Platform"/>
            <consortium name="The Broad Institute Genome Sequencing Center for Infectious Disease"/>
            <person name="Wu L."/>
            <person name="Ma J."/>
        </authorList>
    </citation>
    <scope>NUCLEOTIDE SEQUENCE [LARGE SCALE GENOMIC DNA]</scope>
    <source>
        <strain evidence="3">KCTC 23916</strain>
    </source>
</reference>
<evidence type="ECO:0000256" key="1">
    <source>
        <dbReference type="SAM" id="Phobius"/>
    </source>
</evidence>
<keyword evidence="1" id="KW-0812">Transmembrane</keyword>
<feature type="transmembrane region" description="Helical" evidence="1">
    <location>
        <begin position="161"/>
        <end position="180"/>
    </location>
</feature>
<sequence length="194" mass="21994">MNLERNKRIAAFRKVSGYLLWFSMPLLVLTCLGGLLGIIGTLSVQTGNIDIHQSLLKVMDDPADFGKFIRPGLTIGSKVFFTLTLLALFVPIFYVVLHLQKLIQCFHDGNIFNARALFHARAAYKINLYLGIAWIVASFCILIYCFQFADGNLDRTLNWLWNTIVFFIELGFLSLILWALEIGTDLNEEAELTI</sequence>
<evidence type="ECO:0000313" key="3">
    <source>
        <dbReference type="Proteomes" id="UP000620127"/>
    </source>
</evidence>
<comment type="caution">
    <text evidence="2">The sequence shown here is derived from an EMBL/GenBank/DDBJ whole genome shotgun (WGS) entry which is preliminary data.</text>
</comment>
<proteinExistence type="predicted"/>